<accession>A0A4R1S0R0</accession>
<gene>
    <name evidence="1" type="ORF">EDC14_1006158</name>
</gene>
<dbReference type="RefSeq" id="WP_132013655.1">
    <property type="nucleotide sequence ID" value="NZ_SLUN01000006.1"/>
</dbReference>
<dbReference type="GO" id="GO:0016301">
    <property type="term" value="F:kinase activity"/>
    <property type="evidence" value="ECO:0007669"/>
    <property type="project" value="UniProtKB-KW"/>
</dbReference>
<name>A0A4R1S0R0_HYDET</name>
<proteinExistence type="predicted"/>
<protein>
    <submittedName>
        <fullName evidence="1">Broad-specificity NMP kinase</fullName>
    </submittedName>
</protein>
<keyword evidence="1" id="KW-0808">Transferase</keyword>
<keyword evidence="2" id="KW-1185">Reference proteome</keyword>
<dbReference type="AlphaFoldDB" id="A0A4R1S0R0"/>
<dbReference type="Proteomes" id="UP000295008">
    <property type="component" value="Unassembled WGS sequence"/>
</dbReference>
<sequence length="171" mass="19577">MTKKLIIINGPPGVGKTTVCRELHRRLAPSVWLDGDWCWMMNPFVVTEENCRMVEDNITHLLRNFLSNSSFEYVLFNWVMHYEFIFDLILAPLRDIPIELVKISLVCSPEALRERMARDGRTEEQITLSLERLKLYHSLNTAKIDTSSLPAADVVARVLRQIPSGPALPAE</sequence>
<organism evidence="1 2">
    <name type="scientific">Hydrogenispora ethanolica</name>
    <dbReference type="NCBI Taxonomy" id="1082276"/>
    <lineage>
        <taxon>Bacteria</taxon>
        <taxon>Bacillati</taxon>
        <taxon>Bacillota</taxon>
        <taxon>Hydrogenispora</taxon>
    </lineage>
</organism>
<reference evidence="1 2" key="1">
    <citation type="submission" date="2019-03" db="EMBL/GenBank/DDBJ databases">
        <title>Genomic Encyclopedia of Type Strains, Phase IV (KMG-IV): sequencing the most valuable type-strain genomes for metagenomic binning, comparative biology and taxonomic classification.</title>
        <authorList>
            <person name="Goeker M."/>
        </authorList>
    </citation>
    <scope>NUCLEOTIDE SEQUENCE [LARGE SCALE GENOMIC DNA]</scope>
    <source>
        <strain evidence="1 2">LX-B</strain>
    </source>
</reference>
<evidence type="ECO:0000313" key="1">
    <source>
        <dbReference type="EMBL" id="TCL72444.1"/>
    </source>
</evidence>
<dbReference type="Gene3D" id="3.40.50.300">
    <property type="entry name" value="P-loop containing nucleotide triphosphate hydrolases"/>
    <property type="match status" value="1"/>
</dbReference>
<dbReference type="EMBL" id="SLUN01000006">
    <property type="protein sequence ID" value="TCL72444.1"/>
    <property type="molecule type" value="Genomic_DNA"/>
</dbReference>
<dbReference type="Pfam" id="PF13238">
    <property type="entry name" value="AAA_18"/>
    <property type="match status" value="1"/>
</dbReference>
<dbReference type="OrthoDB" id="9790407at2"/>
<evidence type="ECO:0000313" key="2">
    <source>
        <dbReference type="Proteomes" id="UP000295008"/>
    </source>
</evidence>
<dbReference type="SUPFAM" id="SSF52540">
    <property type="entry name" value="P-loop containing nucleoside triphosphate hydrolases"/>
    <property type="match status" value="1"/>
</dbReference>
<dbReference type="InterPro" id="IPR027417">
    <property type="entry name" value="P-loop_NTPase"/>
</dbReference>
<comment type="caution">
    <text evidence="1">The sequence shown here is derived from an EMBL/GenBank/DDBJ whole genome shotgun (WGS) entry which is preliminary data.</text>
</comment>
<keyword evidence="1" id="KW-0418">Kinase</keyword>